<feature type="region of interest" description="Disordered" evidence="1">
    <location>
        <begin position="368"/>
        <end position="387"/>
    </location>
</feature>
<evidence type="ECO:0000313" key="4">
    <source>
        <dbReference type="EMBL" id="CAH9141787.1"/>
    </source>
</evidence>
<evidence type="ECO:0000256" key="1">
    <source>
        <dbReference type="SAM" id="MobiDB-lite"/>
    </source>
</evidence>
<accession>A0AAV0G2H7</accession>
<feature type="region of interest" description="Disordered" evidence="1">
    <location>
        <begin position="290"/>
        <end position="310"/>
    </location>
</feature>
<protein>
    <recommendedName>
        <fullName evidence="2">DUF4283 domain-containing protein</fullName>
    </recommendedName>
</protein>
<dbReference type="InterPro" id="IPR040256">
    <property type="entry name" value="At4g02000-like"/>
</dbReference>
<dbReference type="PANTHER" id="PTHR31286">
    <property type="entry name" value="GLYCINE-RICH CELL WALL STRUCTURAL PROTEIN 1.8-LIKE"/>
    <property type="match status" value="1"/>
</dbReference>
<dbReference type="EMBL" id="CAMAPF010001033">
    <property type="protein sequence ID" value="CAH9141787.1"/>
    <property type="molecule type" value="Genomic_DNA"/>
</dbReference>
<dbReference type="Proteomes" id="UP001152523">
    <property type="component" value="Unassembled WGS sequence"/>
</dbReference>
<evidence type="ECO:0000259" key="2">
    <source>
        <dbReference type="Pfam" id="PF14111"/>
    </source>
</evidence>
<feature type="region of interest" description="Disordered" evidence="1">
    <location>
        <begin position="1"/>
        <end position="23"/>
    </location>
</feature>
<evidence type="ECO:0000313" key="5">
    <source>
        <dbReference type="Proteomes" id="UP001152523"/>
    </source>
</evidence>
<gene>
    <name evidence="3" type="ORF">CEPIT_LOCUS3926</name>
    <name evidence="4" type="ORF">CEPIT_LOCUS39401</name>
</gene>
<dbReference type="PANTHER" id="PTHR31286:SF164">
    <property type="entry name" value="ZINC FINGER, CCHC-TYPE"/>
    <property type="match status" value="1"/>
</dbReference>
<reference evidence="4" key="1">
    <citation type="submission" date="2022-07" db="EMBL/GenBank/DDBJ databases">
        <authorList>
            <person name="Macas J."/>
            <person name="Novak P."/>
            <person name="Neumann P."/>
        </authorList>
    </citation>
    <scope>NUCLEOTIDE SEQUENCE</scope>
</reference>
<comment type="caution">
    <text evidence="4">The sequence shown here is derived from an EMBL/GenBank/DDBJ whole genome shotgun (WGS) entry which is preliminary data.</text>
</comment>
<evidence type="ECO:0000313" key="3">
    <source>
        <dbReference type="EMBL" id="CAH9071496.1"/>
    </source>
</evidence>
<keyword evidence="5" id="KW-1185">Reference proteome</keyword>
<sequence>MIGNPSTSAAPPSPEQPPPPGRNIWDSKRTFVSVLLNKEEAKFSTTHARFKGMPSVSFLEDDVQTLADQHKHALVGYFYKGRPPLATIRRSFEIIGFKGVFHIGLIEKKHILIRFDMEEDYIRCWNRQNWDIQGNIMKVTKWSPDFKPNVDSPIVPVWLVLEGLPIHLHDKRALFEIAGLIGKPLKLDVATATLARPSQARVCVELDLTKEMPNKVWIQAGKLGFVQPVIYEYRPYYCTNCFHLGHEASRCPKKMIEGNIVPQVEATGAKNNKWVAKTQTTTQADSVKIARKDKESDQNQITSGKSQITSGGVTLDKGKAIVIFKSQESHMPSSSQLLPSQPQRQDSVQPPIQPQRQDSAQPLLLASSTAQNSQTMIQESSAKQSQNMTQQQVLDLTNNIDSESDIEEVFHEKPPSAKKVSNEDNRLSMKNLDYLVHGNIPGLTTSKQGKSIRDDFSIFQLEKTNAFDPEIAAKEYGSDSEVPNHTESKEDWLLALPGLENKVNQLVNSGVVRDDSELLSALALTKDGIQNHIDPGGEFITVGRRRRQKKTYTQTPGVITRSTARRQAQTIPQPPK</sequence>
<feature type="compositionally biased region" description="Pro residues" evidence="1">
    <location>
        <begin position="11"/>
        <end position="21"/>
    </location>
</feature>
<dbReference type="Pfam" id="PF14111">
    <property type="entry name" value="DUF4283"/>
    <property type="match status" value="1"/>
</dbReference>
<feature type="compositionally biased region" description="Polar residues" evidence="1">
    <location>
        <begin position="298"/>
        <end position="310"/>
    </location>
</feature>
<feature type="compositionally biased region" description="Polar residues" evidence="1">
    <location>
        <begin position="344"/>
        <end position="358"/>
    </location>
</feature>
<feature type="compositionally biased region" description="Low complexity" evidence="1">
    <location>
        <begin position="1"/>
        <end position="10"/>
    </location>
</feature>
<feature type="domain" description="DUF4283" evidence="2">
    <location>
        <begin position="67"/>
        <end position="149"/>
    </location>
</feature>
<feature type="region of interest" description="Disordered" evidence="1">
    <location>
        <begin position="328"/>
        <end position="358"/>
    </location>
</feature>
<organism evidence="4 5">
    <name type="scientific">Cuscuta epithymum</name>
    <dbReference type="NCBI Taxonomy" id="186058"/>
    <lineage>
        <taxon>Eukaryota</taxon>
        <taxon>Viridiplantae</taxon>
        <taxon>Streptophyta</taxon>
        <taxon>Embryophyta</taxon>
        <taxon>Tracheophyta</taxon>
        <taxon>Spermatophyta</taxon>
        <taxon>Magnoliopsida</taxon>
        <taxon>eudicotyledons</taxon>
        <taxon>Gunneridae</taxon>
        <taxon>Pentapetalae</taxon>
        <taxon>asterids</taxon>
        <taxon>lamiids</taxon>
        <taxon>Solanales</taxon>
        <taxon>Convolvulaceae</taxon>
        <taxon>Cuscuteae</taxon>
        <taxon>Cuscuta</taxon>
        <taxon>Cuscuta subgen. Cuscuta</taxon>
    </lineage>
</organism>
<dbReference type="InterPro" id="IPR025558">
    <property type="entry name" value="DUF4283"/>
</dbReference>
<proteinExistence type="predicted"/>
<dbReference type="AlphaFoldDB" id="A0AAV0G2H7"/>
<dbReference type="EMBL" id="CAMAPF010000021">
    <property type="protein sequence ID" value="CAH9071496.1"/>
    <property type="molecule type" value="Genomic_DNA"/>
</dbReference>
<name>A0AAV0G2H7_9ASTE</name>
<feature type="compositionally biased region" description="Low complexity" evidence="1">
    <location>
        <begin position="332"/>
        <end position="343"/>
    </location>
</feature>